<evidence type="ECO:0000256" key="3">
    <source>
        <dbReference type="ARBA" id="ARBA00022475"/>
    </source>
</evidence>
<evidence type="ECO:0000256" key="6">
    <source>
        <dbReference type="ARBA" id="ARBA00023136"/>
    </source>
</evidence>
<dbReference type="SUPFAM" id="SSF50182">
    <property type="entry name" value="Sm-like ribonucleoproteins"/>
    <property type="match status" value="1"/>
</dbReference>
<comment type="similarity">
    <text evidence="2">Belongs to the MscS (TC 1.A.23) family.</text>
</comment>
<organism evidence="11 12">
    <name type="scientific">Gloeothece citriformis (strain PCC 7424)</name>
    <name type="common">Cyanothece sp. (strain PCC 7424)</name>
    <dbReference type="NCBI Taxonomy" id="65393"/>
    <lineage>
        <taxon>Bacteria</taxon>
        <taxon>Bacillati</taxon>
        <taxon>Cyanobacteriota</taxon>
        <taxon>Cyanophyceae</taxon>
        <taxon>Oscillatoriophycideae</taxon>
        <taxon>Chroococcales</taxon>
        <taxon>Aphanothecaceae</taxon>
        <taxon>Gloeothece</taxon>
        <taxon>Gloeothece citriformis</taxon>
    </lineage>
</organism>
<evidence type="ECO:0000256" key="5">
    <source>
        <dbReference type="ARBA" id="ARBA00022989"/>
    </source>
</evidence>
<accession>B7KDI3</accession>
<name>B7KDI3_GLOC7</name>
<feature type="domain" description="Mechanosensitive ion channel MscS" evidence="8">
    <location>
        <begin position="405"/>
        <end position="469"/>
    </location>
</feature>
<dbReference type="Gene3D" id="3.30.70.100">
    <property type="match status" value="1"/>
</dbReference>
<dbReference type="Pfam" id="PF21088">
    <property type="entry name" value="MS_channel_1st"/>
    <property type="match status" value="1"/>
</dbReference>
<dbReference type="STRING" id="65393.PCC7424_0540"/>
<protein>
    <submittedName>
        <fullName evidence="11">MscS Mechanosensitive ion channel</fullName>
    </submittedName>
</protein>
<reference evidence="12" key="1">
    <citation type="journal article" date="2011" name="MBio">
        <title>Novel metabolic attributes of the genus Cyanothece, comprising a group of unicellular nitrogen-fixing Cyanobacteria.</title>
        <authorList>
            <person name="Bandyopadhyay A."/>
            <person name="Elvitigala T."/>
            <person name="Welsh E."/>
            <person name="Stockel J."/>
            <person name="Liberton M."/>
            <person name="Min H."/>
            <person name="Sherman L.A."/>
            <person name="Pakrasi H.B."/>
        </authorList>
    </citation>
    <scope>NUCLEOTIDE SEQUENCE [LARGE SCALE GENOMIC DNA]</scope>
    <source>
        <strain evidence="12">PCC 7424</strain>
    </source>
</reference>
<dbReference type="EMBL" id="CP001291">
    <property type="protein sequence ID" value="ACK69003.1"/>
    <property type="molecule type" value="Genomic_DNA"/>
</dbReference>
<evidence type="ECO:0000313" key="12">
    <source>
        <dbReference type="Proteomes" id="UP000002384"/>
    </source>
</evidence>
<dbReference type="Gene3D" id="2.30.30.60">
    <property type="match status" value="1"/>
</dbReference>
<dbReference type="InterPro" id="IPR006685">
    <property type="entry name" value="MscS_channel_2nd"/>
</dbReference>
<keyword evidence="4 7" id="KW-0812">Transmembrane</keyword>
<feature type="domain" description="Mechanosensitive ion channel transmembrane helices 2/3" evidence="10">
    <location>
        <begin position="364"/>
        <end position="404"/>
    </location>
</feature>
<dbReference type="PANTHER" id="PTHR30460:SF0">
    <property type="entry name" value="MODERATE CONDUCTANCE MECHANOSENSITIVE CHANNEL YBIO"/>
    <property type="match status" value="1"/>
</dbReference>
<dbReference type="AlphaFoldDB" id="B7KDI3"/>
<evidence type="ECO:0000256" key="1">
    <source>
        <dbReference type="ARBA" id="ARBA00004651"/>
    </source>
</evidence>
<evidence type="ECO:0000313" key="11">
    <source>
        <dbReference type="EMBL" id="ACK69003.1"/>
    </source>
</evidence>
<dbReference type="InterPro" id="IPR045276">
    <property type="entry name" value="YbiO_bact"/>
</dbReference>
<comment type="subcellular location">
    <subcellularLocation>
        <location evidence="1">Cell membrane</location>
        <topology evidence="1">Multi-pass membrane protein</topology>
    </subcellularLocation>
</comment>
<dbReference type="eggNOG" id="COG0668">
    <property type="taxonomic scope" value="Bacteria"/>
</dbReference>
<dbReference type="GO" id="GO:0008381">
    <property type="term" value="F:mechanosensitive monoatomic ion channel activity"/>
    <property type="evidence" value="ECO:0007669"/>
    <property type="project" value="InterPro"/>
</dbReference>
<feature type="transmembrane region" description="Helical" evidence="7">
    <location>
        <begin position="387"/>
        <end position="407"/>
    </location>
</feature>
<keyword evidence="5 7" id="KW-1133">Transmembrane helix</keyword>
<dbReference type="Gene3D" id="1.10.287.1260">
    <property type="match status" value="1"/>
</dbReference>
<keyword evidence="3" id="KW-1003">Cell membrane</keyword>
<evidence type="ECO:0000256" key="4">
    <source>
        <dbReference type="ARBA" id="ARBA00022692"/>
    </source>
</evidence>
<dbReference type="Pfam" id="PF21082">
    <property type="entry name" value="MS_channel_3rd"/>
    <property type="match status" value="1"/>
</dbReference>
<sequence length="582" mass="66440">MRIKRLQLNNRKIVIAPIFRRLVLSVVCLLVISSMITWETPSSARQPIIRNIFTERVEFASVYLDGYPLFQIASQDVSFSDSEPEDSLTPLERRVERVERTLQKIITTDFDPKTLQVGVATLNNLTVIVASDQENLDQQVIVTVTELDAQIASSSVENLAQQWSQIIREALIKGWEARQPEARKHQLTTAGTILLAVIIISALDVWGQKWLKKRFSILKKRLQKKAPTSLKSKAPLSPDDMGQILPKPIILSSRFRQQANLQERLALNIMLQRFLQVGLIWLWFSGIAVVLYVFPETRLQGRDILVIPLKIVLIWVILTLIGNFILVQVNHRLKEWVEQSSIITEDSQRRVLRASTLLEVLRGMIKFSLGSIGIIWFLVWIEFPLNSVLTGAGILGAALTFVFQNLLRDWINGILIIFEDQYAVGDLIEYNGMLGIVENMSLRITQIRTLDGRLSTIPHNQITVAHNLTKDWSRVNFRIEVAYDSDPTVVIALMKQVAQEMAEDSDWQQDIIDPVSLIGVNRVAHSGIEIMMWIQVKRLRQLFVEQEFRRRLKLAFDHKGIQIGIPKQSLLFPENTQPLSDG</sequence>
<dbReference type="Proteomes" id="UP000002384">
    <property type="component" value="Chromosome"/>
</dbReference>
<feature type="transmembrane region" description="Helical" evidence="7">
    <location>
        <begin position="187"/>
        <end position="206"/>
    </location>
</feature>
<evidence type="ECO:0000259" key="10">
    <source>
        <dbReference type="Pfam" id="PF21088"/>
    </source>
</evidence>
<dbReference type="InterPro" id="IPR010920">
    <property type="entry name" value="LSM_dom_sf"/>
</dbReference>
<dbReference type="Pfam" id="PF00924">
    <property type="entry name" value="MS_channel_2nd"/>
    <property type="match status" value="1"/>
</dbReference>
<evidence type="ECO:0000259" key="8">
    <source>
        <dbReference type="Pfam" id="PF00924"/>
    </source>
</evidence>
<evidence type="ECO:0000256" key="2">
    <source>
        <dbReference type="ARBA" id="ARBA00008017"/>
    </source>
</evidence>
<dbReference type="PANTHER" id="PTHR30460">
    <property type="entry name" value="MODERATE CONDUCTANCE MECHANOSENSITIVE CHANNEL YBIO"/>
    <property type="match status" value="1"/>
</dbReference>
<dbReference type="HOGENOM" id="CLU_027053_1_0_3"/>
<feature type="domain" description="Mechanosensitive ion channel MscS C-terminal" evidence="9">
    <location>
        <begin position="475"/>
        <end position="563"/>
    </location>
</feature>
<evidence type="ECO:0000259" key="9">
    <source>
        <dbReference type="Pfam" id="PF21082"/>
    </source>
</evidence>
<feature type="transmembrane region" description="Helical" evidence="7">
    <location>
        <begin position="274"/>
        <end position="294"/>
    </location>
</feature>
<feature type="transmembrane region" description="Helical" evidence="7">
    <location>
        <begin position="306"/>
        <end position="326"/>
    </location>
</feature>
<dbReference type="KEGG" id="cyc:PCC7424_0540"/>
<evidence type="ECO:0000256" key="7">
    <source>
        <dbReference type="SAM" id="Phobius"/>
    </source>
</evidence>
<dbReference type="InterPro" id="IPR011066">
    <property type="entry name" value="MscS_channel_C_sf"/>
</dbReference>
<keyword evidence="6 7" id="KW-0472">Membrane</keyword>
<dbReference type="GO" id="GO:0005886">
    <property type="term" value="C:plasma membrane"/>
    <property type="evidence" value="ECO:0007669"/>
    <property type="project" value="UniProtKB-SubCell"/>
</dbReference>
<proteinExistence type="inferred from homology"/>
<gene>
    <name evidence="11" type="ordered locus">PCC7424_0540</name>
</gene>
<dbReference type="InterPro" id="IPR023408">
    <property type="entry name" value="MscS_beta-dom_sf"/>
</dbReference>
<dbReference type="SUPFAM" id="SSF82689">
    <property type="entry name" value="Mechanosensitive channel protein MscS (YggB), C-terminal domain"/>
    <property type="match status" value="1"/>
</dbReference>
<dbReference type="InterPro" id="IPR049142">
    <property type="entry name" value="MS_channel_1st"/>
</dbReference>
<dbReference type="InterPro" id="IPR049278">
    <property type="entry name" value="MS_channel_C"/>
</dbReference>
<keyword evidence="12" id="KW-1185">Reference proteome</keyword>
<feature type="transmembrane region" description="Helical" evidence="7">
    <location>
        <begin position="360"/>
        <end position="381"/>
    </location>
</feature>